<name>A0AAN7TA02_9PEZI</name>
<protein>
    <submittedName>
        <fullName evidence="1">Uncharacterized protein</fullName>
    </submittedName>
</protein>
<dbReference type="AlphaFoldDB" id="A0AAN7TA02"/>
<gene>
    <name evidence="1" type="ORF">LTR62_000675</name>
</gene>
<evidence type="ECO:0000313" key="2">
    <source>
        <dbReference type="Proteomes" id="UP001310890"/>
    </source>
</evidence>
<sequence length="142" mass="16672">MSLKEQAREARVNKLVSTAAALNASRTYATVKRESDKARGYYRWGNHWALETTADLRVLAVRNQIAIVKVDAEHDMAIKKKEMEEAGAKYKKLLAAFKREVVLREARKWRVQRWLRFVMVETDRCLMRLFEGRPEDYRVVSK</sequence>
<organism evidence="1 2">
    <name type="scientific">Meristemomyces frigidus</name>
    <dbReference type="NCBI Taxonomy" id="1508187"/>
    <lineage>
        <taxon>Eukaryota</taxon>
        <taxon>Fungi</taxon>
        <taxon>Dikarya</taxon>
        <taxon>Ascomycota</taxon>
        <taxon>Pezizomycotina</taxon>
        <taxon>Dothideomycetes</taxon>
        <taxon>Dothideomycetidae</taxon>
        <taxon>Mycosphaerellales</taxon>
        <taxon>Teratosphaeriaceae</taxon>
        <taxon>Meristemomyces</taxon>
    </lineage>
</organism>
<proteinExistence type="predicted"/>
<evidence type="ECO:0000313" key="1">
    <source>
        <dbReference type="EMBL" id="KAK5107807.1"/>
    </source>
</evidence>
<dbReference type="Proteomes" id="UP001310890">
    <property type="component" value="Unassembled WGS sequence"/>
</dbReference>
<dbReference type="EMBL" id="JAVRRL010000106">
    <property type="protein sequence ID" value="KAK5107807.1"/>
    <property type="molecule type" value="Genomic_DNA"/>
</dbReference>
<comment type="caution">
    <text evidence="1">The sequence shown here is derived from an EMBL/GenBank/DDBJ whole genome shotgun (WGS) entry which is preliminary data.</text>
</comment>
<reference evidence="1" key="1">
    <citation type="submission" date="2023-08" db="EMBL/GenBank/DDBJ databases">
        <title>Black Yeasts Isolated from many extreme environments.</title>
        <authorList>
            <person name="Coleine C."/>
            <person name="Stajich J.E."/>
            <person name="Selbmann L."/>
        </authorList>
    </citation>
    <scope>NUCLEOTIDE SEQUENCE</scope>
    <source>
        <strain evidence="1">CCFEE 5401</strain>
    </source>
</reference>
<accession>A0AAN7TA02</accession>